<name>F5YQE1_TREPZ</name>
<dbReference type="AlphaFoldDB" id="F5YQE1"/>
<sequence>MIYKVKTSRFKKQDRGYGKSSRLVKSLPSPFTNIFKYTKLYFINSKARDGGC</sequence>
<keyword evidence="2" id="KW-1185">Reference proteome</keyword>
<dbReference type="KEGG" id="tpi:TREPR_3690"/>
<reference evidence="1 2" key="2">
    <citation type="journal article" date="2011" name="ISME J.">
        <title>RNA-seq reveals cooperative metabolic interactions between two termite-gut spirochete species in co-culture.</title>
        <authorList>
            <person name="Rosenthal A.Z."/>
            <person name="Matson E.G."/>
            <person name="Eldar A."/>
            <person name="Leadbetter J.R."/>
        </authorList>
    </citation>
    <scope>NUCLEOTIDE SEQUENCE [LARGE SCALE GENOMIC DNA]</scope>
    <source>
        <strain evidence="2">ATCC BAA-887 / DSM 12427 / ZAS-2</strain>
    </source>
</reference>
<protein>
    <submittedName>
        <fullName evidence="1">Uncharacterized protein</fullName>
    </submittedName>
</protein>
<gene>
    <name evidence="1" type="ordered locus">TREPR_3690</name>
</gene>
<evidence type="ECO:0000313" key="2">
    <source>
        <dbReference type="Proteomes" id="UP000009223"/>
    </source>
</evidence>
<dbReference type="EMBL" id="CP001843">
    <property type="protein sequence ID" value="AEF86890.1"/>
    <property type="molecule type" value="Genomic_DNA"/>
</dbReference>
<accession>F5YQE1</accession>
<proteinExistence type="predicted"/>
<dbReference type="HOGENOM" id="CLU_3085938_0_0_12"/>
<reference evidence="2" key="1">
    <citation type="submission" date="2009-12" db="EMBL/GenBank/DDBJ databases">
        <title>Complete sequence of Treponema primitia strain ZAS-2.</title>
        <authorList>
            <person name="Tetu S.G."/>
            <person name="Matson E."/>
            <person name="Ren Q."/>
            <person name="Seshadri R."/>
            <person name="Elbourne L."/>
            <person name="Hassan K.A."/>
            <person name="Durkin A."/>
            <person name="Radune D."/>
            <person name="Mohamoud Y."/>
            <person name="Shay R."/>
            <person name="Jin S."/>
            <person name="Zhang X."/>
            <person name="Lucey K."/>
            <person name="Ballor N.R."/>
            <person name="Ottesen E."/>
            <person name="Rosenthal R."/>
            <person name="Allen A."/>
            <person name="Leadbetter J.R."/>
            <person name="Paulsen I.T."/>
        </authorList>
    </citation>
    <scope>NUCLEOTIDE SEQUENCE [LARGE SCALE GENOMIC DNA]</scope>
    <source>
        <strain evidence="2">ATCC BAA-887 / DSM 12427 / ZAS-2</strain>
    </source>
</reference>
<evidence type="ECO:0000313" key="1">
    <source>
        <dbReference type="EMBL" id="AEF86890.1"/>
    </source>
</evidence>
<dbReference type="STRING" id="545694.TREPR_3690"/>
<dbReference type="Proteomes" id="UP000009223">
    <property type="component" value="Chromosome"/>
</dbReference>
<organism evidence="1 2">
    <name type="scientific">Treponema primitia (strain ATCC BAA-887 / DSM 12427 / ZAS-2)</name>
    <dbReference type="NCBI Taxonomy" id="545694"/>
    <lineage>
        <taxon>Bacteria</taxon>
        <taxon>Pseudomonadati</taxon>
        <taxon>Spirochaetota</taxon>
        <taxon>Spirochaetia</taxon>
        <taxon>Spirochaetales</taxon>
        <taxon>Treponemataceae</taxon>
        <taxon>Treponema</taxon>
    </lineage>
</organism>